<dbReference type="GO" id="GO:0008408">
    <property type="term" value="F:3'-5' exonuclease activity"/>
    <property type="evidence" value="ECO:0007669"/>
    <property type="project" value="InterPro"/>
</dbReference>
<reference evidence="1" key="1">
    <citation type="submission" date="2022-03" db="EMBL/GenBank/DDBJ databases">
        <title>Complete genome sequence of Caldinitratiruptor microaerophilus.</title>
        <authorList>
            <person name="Mukaiyama R."/>
            <person name="Nishiyama T."/>
            <person name="Ueda K."/>
        </authorList>
    </citation>
    <scope>NUCLEOTIDE SEQUENCE</scope>
    <source>
        <strain evidence="1">JCM 16183</strain>
    </source>
</reference>
<dbReference type="InterPro" id="IPR027417">
    <property type="entry name" value="P-loop_NTPase"/>
</dbReference>
<dbReference type="Gene3D" id="3.40.50.300">
    <property type="entry name" value="P-loop containing nucleotide triphosphate hydrolases"/>
    <property type="match status" value="1"/>
</dbReference>
<dbReference type="GO" id="GO:0003887">
    <property type="term" value="F:DNA-directed DNA polymerase activity"/>
    <property type="evidence" value="ECO:0007669"/>
    <property type="project" value="InterPro"/>
</dbReference>
<gene>
    <name evidence="1" type="primary">holB</name>
    <name evidence="1" type="ORF">caldi_30740</name>
</gene>
<dbReference type="GO" id="GO:0006261">
    <property type="term" value="P:DNA-templated DNA replication"/>
    <property type="evidence" value="ECO:0007669"/>
    <property type="project" value="TreeGrafter"/>
</dbReference>
<accession>A0AA35GB48</accession>
<proteinExistence type="predicted"/>
<dbReference type="EMBL" id="AP025628">
    <property type="protein sequence ID" value="BDG61984.1"/>
    <property type="molecule type" value="Genomic_DNA"/>
</dbReference>
<dbReference type="Proteomes" id="UP001163687">
    <property type="component" value="Chromosome"/>
</dbReference>
<evidence type="ECO:0000313" key="1">
    <source>
        <dbReference type="EMBL" id="BDG61984.1"/>
    </source>
</evidence>
<dbReference type="Pfam" id="PF13177">
    <property type="entry name" value="DNA_pol3_delta2"/>
    <property type="match status" value="1"/>
</dbReference>
<keyword evidence="2" id="KW-1185">Reference proteome</keyword>
<dbReference type="NCBIfam" id="TIGR00678">
    <property type="entry name" value="holB"/>
    <property type="match status" value="1"/>
</dbReference>
<dbReference type="InterPro" id="IPR050238">
    <property type="entry name" value="DNA_Rep/Repair_Clamp_Loader"/>
</dbReference>
<organism evidence="1 2">
    <name type="scientific">Caldinitratiruptor microaerophilus</name>
    <dbReference type="NCBI Taxonomy" id="671077"/>
    <lineage>
        <taxon>Bacteria</taxon>
        <taxon>Bacillati</taxon>
        <taxon>Bacillota</taxon>
        <taxon>Clostridia</taxon>
        <taxon>Eubacteriales</taxon>
        <taxon>Symbiobacteriaceae</taxon>
        <taxon>Caldinitratiruptor</taxon>
    </lineage>
</organism>
<name>A0AA35GB48_9FIRM</name>
<protein>
    <submittedName>
        <fullName evidence="1">DNA polymerase III subunit delta</fullName>
    </submittedName>
</protein>
<dbReference type="KEGG" id="cmic:caldi_30740"/>
<dbReference type="AlphaFoldDB" id="A0AA35GB48"/>
<dbReference type="PANTHER" id="PTHR11669">
    <property type="entry name" value="REPLICATION FACTOR C / DNA POLYMERASE III GAMMA-TAU SUBUNIT"/>
    <property type="match status" value="1"/>
</dbReference>
<dbReference type="PANTHER" id="PTHR11669:SF8">
    <property type="entry name" value="DNA POLYMERASE III SUBUNIT DELTA"/>
    <property type="match status" value="1"/>
</dbReference>
<dbReference type="SUPFAM" id="SSF52540">
    <property type="entry name" value="P-loop containing nucleoside triphosphate hydrolases"/>
    <property type="match status" value="1"/>
</dbReference>
<evidence type="ECO:0000313" key="2">
    <source>
        <dbReference type="Proteomes" id="UP001163687"/>
    </source>
</evidence>
<sequence length="339" mass="36727">MGWSEVVGQPVAVRLLRGAVAAGRVAHAYLFSGPEGTGRRTAARVLAKALGCEAPPVPGDACDRCRHCTRVDRGVHENVLVVEPRGREIRLWQVVHREESDRQGAVPLSDFLVVRPAEGARKVVIVDGAETLNPEAANSLLKSLEEPPPYAHILLLTANPAAVLPTIRSRCQTVQFAPIAPGVIEAALRDEGVQAEAARLAAALAGGSLGRARALVKDEALLRRRQEVGELLAEVPRRDDAWRLARAEELDQRREELPAVLDLMVLWLRDAMVVAEGGRAPGDPAQADDPTGRILTDLVRWGRERLIRGLEAVEAARGQLDRNANPRLVLDVLLLRLGA</sequence>
<dbReference type="RefSeq" id="WP_264842599.1">
    <property type="nucleotide sequence ID" value="NZ_AP025628.1"/>
</dbReference>
<dbReference type="InterPro" id="IPR004622">
    <property type="entry name" value="DNA_pol_HolB"/>
</dbReference>